<dbReference type="SUPFAM" id="SSF58038">
    <property type="entry name" value="SNARE fusion complex"/>
    <property type="match status" value="1"/>
</dbReference>
<keyword evidence="3" id="KW-0812">Transmembrane</keyword>
<dbReference type="InterPro" id="IPR016444">
    <property type="entry name" value="Synaptobrevin/VAMP"/>
</dbReference>
<dbReference type="EMBL" id="MNPL01029746">
    <property type="protein sequence ID" value="OQR67168.1"/>
    <property type="molecule type" value="Genomic_DNA"/>
</dbReference>
<evidence type="ECO:0000256" key="1">
    <source>
        <dbReference type="PROSITE-ProRule" id="PRU00290"/>
    </source>
</evidence>
<gene>
    <name evidence="5" type="ORF">BIW11_13682</name>
</gene>
<name>A0A1V9X180_9ACAR</name>
<sequence>MDRRSTAEAERLLGGGLSDDDENHLESRGPEAQDDERTKPKQESNNSNRKFRKVQFEVEQVQGIMRDNVEKMLERGERVVELADKGEVLIDQADSFLQASKRMQQRLWWRQYKLRVVLGVSVITVLVII</sequence>
<evidence type="ECO:0000259" key="4">
    <source>
        <dbReference type="PROSITE" id="PS50892"/>
    </source>
</evidence>
<organism evidence="5 6">
    <name type="scientific">Tropilaelaps mercedesae</name>
    <dbReference type="NCBI Taxonomy" id="418985"/>
    <lineage>
        <taxon>Eukaryota</taxon>
        <taxon>Metazoa</taxon>
        <taxon>Ecdysozoa</taxon>
        <taxon>Arthropoda</taxon>
        <taxon>Chelicerata</taxon>
        <taxon>Arachnida</taxon>
        <taxon>Acari</taxon>
        <taxon>Parasitiformes</taxon>
        <taxon>Mesostigmata</taxon>
        <taxon>Gamasina</taxon>
        <taxon>Dermanyssoidea</taxon>
        <taxon>Laelapidae</taxon>
        <taxon>Tropilaelaps</taxon>
    </lineage>
</organism>
<protein>
    <submittedName>
        <fullName evidence="5">Synaptobrevin-like</fullName>
    </submittedName>
</protein>
<evidence type="ECO:0000313" key="5">
    <source>
        <dbReference type="EMBL" id="OQR67168.1"/>
    </source>
</evidence>
<dbReference type="AlphaFoldDB" id="A0A1V9X180"/>
<keyword evidence="1" id="KW-0175">Coiled coil</keyword>
<feature type="domain" description="V-SNARE coiled-coil homology" evidence="4">
    <location>
        <begin position="50"/>
        <end position="110"/>
    </location>
</feature>
<comment type="caution">
    <text evidence="5">The sequence shown here is derived from an EMBL/GenBank/DDBJ whole genome shotgun (WGS) entry which is preliminary data.</text>
</comment>
<evidence type="ECO:0000313" key="6">
    <source>
        <dbReference type="Proteomes" id="UP000192247"/>
    </source>
</evidence>
<keyword evidence="3" id="KW-0472">Membrane</keyword>
<dbReference type="OrthoDB" id="190375at2759"/>
<feature type="transmembrane region" description="Helical" evidence="3">
    <location>
        <begin position="112"/>
        <end position="128"/>
    </location>
</feature>
<dbReference type="Gene3D" id="1.20.5.110">
    <property type="match status" value="1"/>
</dbReference>
<dbReference type="PRINTS" id="PR00219">
    <property type="entry name" value="SYNAPTOBREVN"/>
</dbReference>
<feature type="compositionally biased region" description="Basic and acidic residues" evidence="2">
    <location>
        <begin position="1"/>
        <end position="11"/>
    </location>
</feature>
<feature type="region of interest" description="Disordered" evidence="2">
    <location>
        <begin position="1"/>
        <end position="50"/>
    </location>
</feature>
<feature type="compositionally biased region" description="Basic and acidic residues" evidence="2">
    <location>
        <begin position="24"/>
        <end position="42"/>
    </location>
</feature>
<accession>A0A1V9X180</accession>
<evidence type="ECO:0000256" key="3">
    <source>
        <dbReference type="SAM" id="Phobius"/>
    </source>
</evidence>
<dbReference type="InterPro" id="IPR042855">
    <property type="entry name" value="V_SNARE_CC"/>
</dbReference>
<dbReference type="GO" id="GO:0016020">
    <property type="term" value="C:membrane"/>
    <property type="evidence" value="ECO:0007669"/>
    <property type="project" value="InterPro"/>
</dbReference>
<dbReference type="InParanoid" id="A0A1V9X180"/>
<dbReference type="InterPro" id="IPR001388">
    <property type="entry name" value="Synaptobrevin-like"/>
</dbReference>
<reference evidence="5 6" key="1">
    <citation type="journal article" date="2017" name="Gigascience">
        <title>Draft genome of the honey bee ectoparasitic mite, Tropilaelaps mercedesae, is shaped by the parasitic life history.</title>
        <authorList>
            <person name="Dong X."/>
            <person name="Armstrong S.D."/>
            <person name="Xia D."/>
            <person name="Makepeace B.L."/>
            <person name="Darby A.C."/>
            <person name="Kadowaki T."/>
        </authorList>
    </citation>
    <scope>NUCLEOTIDE SEQUENCE [LARGE SCALE GENOMIC DNA]</scope>
    <source>
        <strain evidence="5">Wuxi-XJTLU</strain>
    </source>
</reference>
<keyword evidence="3" id="KW-1133">Transmembrane helix</keyword>
<keyword evidence="6" id="KW-1185">Reference proteome</keyword>
<dbReference type="STRING" id="418985.A0A1V9X180"/>
<evidence type="ECO:0000256" key="2">
    <source>
        <dbReference type="SAM" id="MobiDB-lite"/>
    </source>
</evidence>
<feature type="non-terminal residue" evidence="5">
    <location>
        <position position="129"/>
    </location>
</feature>
<dbReference type="Pfam" id="PF00957">
    <property type="entry name" value="Synaptobrevin"/>
    <property type="match status" value="1"/>
</dbReference>
<dbReference type="GO" id="GO:0016192">
    <property type="term" value="P:vesicle-mediated transport"/>
    <property type="evidence" value="ECO:0007669"/>
    <property type="project" value="InterPro"/>
</dbReference>
<dbReference type="PANTHER" id="PTHR45701">
    <property type="entry name" value="SYNAPTOBREVIN FAMILY MEMBER"/>
    <property type="match status" value="1"/>
</dbReference>
<proteinExistence type="predicted"/>
<dbReference type="Proteomes" id="UP000192247">
    <property type="component" value="Unassembled WGS sequence"/>
</dbReference>
<dbReference type="PROSITE" id="PS50892">
    <property type="entry name" value="V_SNARE"/>
    <property type="match status" value="1"/>
</dbReference>